<dbReference type="InterPro" id="IPR018193">
    <property type="entry name" value="Glyc_kinase_flavodox-like_fold"/>
</dbReference>
<dbReference type="NCBIfam" id="TIGR00045">
    <property type="entry name" value="glycerate kinase"/>
    <property type="match status" value="1"/>
</dbReference>
<sequence length="374" mass="39862">MKIVLAPDKYKGSLSGLEFCNIVAPILKQTVNAEVINVPLADGGDGTIEVVNYYLNGNNIEVEVNNPVFNKVKANYLYAEESKTAFIEMAEASGLKLLKPEEKNCMNTTTFGTGQLILDAINKGAKHIILGIGGSATNDCGIGMATALGYRFLDETNNQVKPISSELINIKSIDDTHVNPQLKSVSIQIACDVTNPLFGTNGAAHVYAKQKGASKSDIEYLDQGLQSFSKVLDAHFNTNVQDIAGAGAAGGMGAGCVTFLNGTLSPGIELVKQIANFDNKIKNADWIITGEGKLDSQTLSGKAIDGILKSAKSKGIKVATFCGSVDLSQVALQNIGIQYSASIIDKAKNYEDALINTEDYLKTIIQQFVAEINK</sequence>
<protein>
    <submittedName>
        <fullName evidence="5">Glycerate kinase</fullName>
        <ecNumber evidence="5">2.7.1.31</ecNumber>
    </submittedName>
</protein>
<dbReference type="EC" id="2.7.1.31" evidence="5"/>
<evidence type="ECO:0000313" key="6">
    <source>
        <dbReference type="Proteomes" id="UP001529085"/>
    </source>
</evidence>
<dbReference type="Proteomes" id="UP001529085">
    <property type="component" value="Unassembled WGS sequence"/>
</dbReference>
<evidence type="ECO:0000256" key="1">
    <source>
        <dbReference type="ARBA" id="ARBA00006284"/>
    </source>
</evidence>
<dbReference type="PIRSF" id="PIRSF006078">
    <property type="entry name" value="GlxK"/>
    <property type="match status" value="1"/>
</dbReference>
<proteinExistence type="inferred from homology"/>
<comment type="caution">
    <text evidence="5">The sequence shown here is derived from an EMBL/GenBank/DDBJ whole genome shotgun (WGS) entry which is preliminary data.</text>
</comment>
<dbReference type="InterPro" id="IPR036129">
    <property type="entry name" value="Glycerate_kinase_sf"/>
</dbReference>
<dbReference type="Gene3D" id="3.40.50.10350">
    <property type="entry name" value="Glycerate kinase, domain 1"/>
    <property type="match status" value="1"/>
</dbReference>
<evidence type="ECO:0000256" key="3">
    <source>
        <dbReference type="ARBA" id="ARBA00022777"/>
    </source>
</evidence>
<dbReference type="InterPro" id="IPR004381">
    <property type="entry name" value="Glycerate_kinase"/>
</dbReference>
<dbReference type="SUPFAM" id="SSF110738">
    <property type="entry name" value="Glycerate kinase I"/>
    <property type="match status" value="1"/>
</dbReference>
<evidence type="ECO:0000256" key="4">
    <source>
        <dbReference type="PIRNR" id="PIRNR006078"/>
    </source>
</evidence>
<keyword evidence="6" id="KW-1185">Reference proteome</keyword>
<organism evidence="5 6">
    <name type="scientific">Winogradskyella marincola</name>
    <dbReference type="NCBI Taxonomy" id="3037795"/>
    <lineage>
        <taxon>Bacteria</taxon>
        <taxon>Pseudomonadati</taxon>
        <taxon>Bacteroidota</taxon>
        <taxon>Flavobacteriia</taxon>
        <taxon>Flavobacteriales</taxon>
        <taxon>Flavobacteriaceae</taxon>
        <taxon>Winogradskyella</taxon>
    </lineage>
</organism>
<dbReference type="Gene3D" id="3.90.1510.10">
    <property type="entry name" value="Glycerate kinase, domain 2"/>
    <property type="match status" value="1"/>
</dbReference>
<evidence type="ECO:0000256" key="2">
    <source>
        <dbReference type="ARBA" id="ARBA00022679"/>
    </source>
</evidence>
<dbReference type="RefSeq" id="WP_278005425.1">
    <property type="nucleotide sequence ID" value="NZ_JARSBN010000004.1"/>
</dbReference>
<dbReference type="InterPro" id="IPR018197">
    <property type="entry name" value="Glycerate_kinase_RE-like"/>
</dbReference>
<dbReference type="GO" id="GO:0008887">
    <property type="term" value="F:glycerate kinase activity"/>
    <property type="evidence" value="ECO:0007669"/>
    <property type="project" value="UniProtKB-EC"/>
</dbReference>
<reference evidence="5 6" key="1">
    <citation type="submission" date="2023-03" db="EMBL/GenBank/DDBJ databases">
        <title>Strain YYF002 represents a novel species in the genus Winogradskyella isolated from seawater.</title>
        <authorList>
            <person name="Fu Z.-Y."/>
        </authorList>
    </citation>
    <scope>NUCLEOTIDE SEQUENCE [LARGE SCALE GENOMIC DNA]</scope>
    <source>
        <strain evidence="5 6">YYF002</strain>
    </source>
</reference>
<dbReference type="PANTHER" id="PTHR21599:SF0">
    <property type="entry name" value="GLYCERATE KINASE"/>
    <property type="match status" value="1"/>
</dbReference>
<comment type="similarity">
    <text evidence="1 4">Belongs to the glycerate kinase type-1 family.</text>
</comment>
<gene>
    <name evidence="5" type="ORF">P7122_08830</name>
</gene>
<name>A0ABT6G1Q7_9FLAO</name>
<dbReference type="EMBL" id="JARSBN010000004">
    <property type="protein sequence ID" value="MDG4715974.1"/>
    <property type="molecule type" value="Genomic_DNA"/>
</dbReference>
<accession>A0ABT6G1Q7</accession>
<keyword evidence="3 4" id="KW-0418">Kinase</keyword>
<dbReference type="Pfam" id="PF02595">
    <property type="entry name" value="Gly_kinase"/>
    <property type="match status" value="1"/>
</dbReference>
<keyword evidence="2 4" id="KW-0808">Transferase</keyword>
<dbReference type="PANTHER" id="PTHR21599">
    <property type="entry name" value="GLYCERATE KINASE"/>
    <property type="match status" value="1"/>
</dbReference>
<evidence type="ECO:0000313" key="5">
    <source>
        <dbReference type="EMBL" id="MDG4715974.1"/>
    </source>
</evidence>